<evidence type="ECO:0000256" key="2">
    <source>
        <dbReference type="ARBA" id="ARBA00022692"/>
    </source>
</evidence>
<evidence type="ECO:0000313" key="7">
    <source>
        <dbReference type="Proteomes" id="UP000777774"/>
    </source>
</evidence>
<sequence length="177" mass="17408">MTLTVTPTTHRATTALFLVSGLSFGGFVVRSAALKVEHGLDDRAYGLTSVLFGAVAIATMQALGPLLRRVGPEAVARVAVVALPLAVALLGAVPGTAAYVAAIAAVAAANGALDVSMNATAVRAEQRIGRPILSGCHAAWSVGITVATLAGTATLAAGVPTVVHLAAAAAVAVPVAL</sequence>
<comment type="subcellular location">
    <subcellularLocation>
        <location evidence="1">Membrane</location>
        <topology evidence="1">Multi-pass membrane protein</topology>
    </subcellularLocation>
</comment>
<dbReference type="PANTHER" id="PTHR23514">
    <property type="entry name" value="BYPASS OF STOP CODON PROTEIN 6"/>
    <property type="match status" value="1"/>
</dbReference>
<evidence type="ECO:0000256" key="1">
    <source>
        <dbReference type="ARBA" id="ARBA00004141"/>
    </source>
</evidence>
<dbReference type="SUPFAM" id="SSF103473">
    <property type="entry name" value="MFS general substrate transporter"/>
    <property type="match status" value="1"/>
</dbReference>
<feature type="transmembrane region" description="Helical" evidence="5">
    <location>
        <begin position="74"/>
        <end position="93"/>
    </location>
</feature>
<dbReference type="InterPro" id="IPR051788">
    <property type="entry name" value="MFS_Transporter"/>
</dbReference>
<keyword evidence="4 5" id="KW-0472">Membrane</keyword>
<proteinExistence type="predicted"/>
<evidence type="ECO:0000256" key="5">
    <source>
        <dbReference type="SAM" id="Phobius"/>
    </source>
</evidence>
<evidence type="ECO:0000313" key="6">
    <source>
        <dbReference type="EMBL" id="NKY41089.1"/>
    </source>
</evidence>
<dbReference type="InterPro" id="IPR036259">
    <property type="entry name" value="MFS_trans_sf"/>
</dbReference>
<evidence type="ECO:0000256" key="4">
    <source>
        <dbReference type="ARBA" id="ARBA00023136"/>
    </source>
</evidence>
<keyword evidence="3 5" id="KW-1133">Transmembrane helix</keyword>
<comment type="caution">
    <text evidence="6">The sequence shown here is derived from an EMBL/GenBank/DDBJ whole genome shotgun (WGS) entry which is preliminary data.</text>
</comment>
<accession>A0ABX1K4P8</accession>
<protein>
    <submittedName>
        <fullName evidence="6">MFS transporter</fullName>
    </submittedName>
</protein>
<feature type="non-terminal residue" evidence="6">
    <location>
        <position position="177"/>
    </location>
</feature>
<gene>
    <name evidence="6" type="ORF">HGA02_16620</name>
</gene>
<dbReference type="PANTHER" id="PTHR23514:SF13">
    <property type="entry name" value="INNER MEMBRANE PROTEIN YBJJ"/>
    <property type="match status" value="1"/>
</dbReference>
<feature type="transmembrane region" description="Helical" evidence="5">
    <location>
        <begin position="12"/>
        <end position="33"/>
    </location>
</feature>
<organism evidence="6 7">
    <name type="scientific">Cellulomonas septica</name>
    <dbReference type="NCBI Taxonomy" id="285080"/>
    <lineage>
        <taxon>Bacteria</taxon>
        <taxon>Bacillati</taxon>
        <taxon>Actinomycetota</taxon>
        <taxon>Actinomycetes</taxon>
        <taxon>Micrococcales</taxon>
        <taxon>Cellulomonadaceae</taxon>
        <taxon>Cellulomonas</taxon>
    </lineage>
</organism>
<dbReference type="EMBL" id="JAAXOY010000565">
    <property type="protein sequence ID" value="NKY41089.1"/>
    <property type="molecule type" value="Genomic_DNA"/>
</dbReference>
<name>A0ABX1K4P8_9CELL</name>
<evidence type="ECO:0000256" key="3">
    <source>
        <dbReference type="ARBA" id="ARBA00022989"/>
    </source>
</evidence>
<dbReference type="Gene3D" id="1.20.1250.20">
    <property type="entry name" value="MFS general substrate transporter like domains"/>
    <property type="match status" value="1"/>
</dbReference>
<keyword evidence="2 5" id="KW-0812">Transmembrane</keyword>
<dbReference type="Proteomes" id="UP000777774">
    <property type="component" value="Unassembled WGS sequence"/>
</dbReference>
<feature type="transmembrane region" description="Helical" evidence="5">
    <location>
        <begin position="157"/>
        <end position="176"/>
    </location>
</feature>
<feature type="transmembrane region" description="Helical" evidence="5">
    <location>
        <begin position="45"/>
        <end position="67"/>
    </location>
</feature>
<reference evidence="6 7" key="1">
    <citation type="submission" date="2020-04" db="EMBL/GenBank/DDBJ databases">
        <title>MicrobeNet Type strains.</title>
        <authorList>
            <person name="Nicholson A.C."/>
        </authorList>
    </citation>
    <scope>NUCLEOTIDE SEQUENCE [LARGE SCALE GENOMIC DNA]</scope>
    <source>
        <strain evidence="6 7">ATCC BAA-787</strain>
    </source>
</reference>
<keyword evidence="7" id="KW-1185">Reference proteome</keyword>